<dbReference type="OrthoDB" id="9807461at2"/>
<comment type="function">
    <text evidence="8">Negatively regulates transcription of bacterial ribonucleotide reductase nrd genes and operons by binding to NrdR-boxes.</text>
</comment>
<evidence type="ECO:0000256" key="2">
    <source>
        <dbReference type="ARBA" id="ARBA00022741"/>
    </source>
</evidence>
<keyword evidence="7 8" id="KW-0804">Transcription</keyword>
<comment type="cofactor">
    <cofactor evidence="8">
        <name>Zn(2+)</name>
        <dbReference type="ChEBI" id="CHEBI:29105"/>
    </cofactor>
    <text evidence="8">Binds 1 zinc ion.</text>
</comment>
<evidence type="ECO:0000256" key="4">
    <source>
        <dbReference type="ARBA" id="ARBA00022840"/>
    </source>
</evidence>
<dbReference type="InterPro" id="IPR003796">
    <property type="entry name" value="RNR_NrdR-like"/>
</dbReference>
<gene>
    <name evidence="8 10" type="primary">nrdR</name>
    <name evidence="10" type="ORF">EUAN_08080</name>
</gene>
<dbReference type="PANTHER" id="PTHR30455:SF2">
    <property type="entry name" value="TRANSCRIPTIONAL REPRESSOR NRDR"/>
    <property type="match status" value="1"/>
</dbReference>
<dbReference type="STRING" id="39480.EUAN_08080"/>
<organism evidence="10 11">
    <name type="scientific">Andreesenia angusta</name>
    <dbReference type="NCBI Taxonomy" id="39480"/>
    <lineage>
        <taxon>Bacteria</taxon>
        <taxon>Bacillati</taxon>
        <taxon>Bacillota</taxon>
        <taxon>Tissierellia</taxon>
        <taxon>Tissierellales</taxon>
        <taxon>Gottschalkiaceae</taxon>
        <taxon>Andreesenia</taxon>
    </lineage>
</organism>
<dbReference type="InterPro" id="IPR005144">
    <property type="entry name" value="ATP-cone_dom"/>
</dbReference>
<protein>
    <recommendedName>
        <fullName evidence="8">Transcriptional repressor NrdR</fullName>
    </recommendedName>
</protein>
<accession>A0A1S1V941</accession>
<evidence type="ECO:0000313" key="11">
    <source>
        <dbReference type="Proteomes" id="UP000180254"/>
    </source>
</evidence>
<dbReference type="GO" id="GO:0045892">
    <property type="term" value="P:negative regulation of DNA-templated transcription"/>
    <property type="evidence" value="ECO:0007669"/>
    <property type="project" value="UniProtKB-UniRule"/>
</dbReference>
<sequence>MRCPYCDYQESKVVDSRPTDEGQVIRRRRECMNCQKRFTTYEKIEDIPIMVIKKDGTRETYIRNKLMNGIIRACQKRPVSISQMEEIVDSIEKSLANDMEKEIKTDKIGEMVLNKLKDIDEVAYVRFASVYREFNDLETFMEELQKLLEEK</sequence>
<feature type="domain" description="ATP-cone" evidence="9">
    <location>
        <begin position="49"/>
        <end position="139"/>
    </location>
</feature>
<dbReference type="HAMAP" id="MF_00440">
    <property type="entry name" value="NrdR"/>
    <property type="match status" value="1"/>
</dbReference>
<keyword evidence="6 8" id="KW-0238">DNA-binding</keyword>
<evidence type="ECO:0000256" key="1">
    <source>
        <dbReference type="ARBA" id="ARBA00022491"/>
    </source>
</evidence>
<reference evidence="10 11" key="1">
    <citation type="submission" date="2016-09" db="EMBL/GenBank/DDBJ databases">
        <title>Genome sequence of Eubacterium angustum.</title>
        <authorList>
            <person name="Poehlein A."/>
            <person name="Daniel R."/>
        </authorList>
    </citation>
    <scope>NUCLEOTIDE SEQUENCE [LARGE SCALE GENOMIC DNA]</scope>
    <source>
        <strain evidence="10 11">DSM 1989</strain>
    </source>
</reference>
<proteinExistence type="inferred from homology"/>
<dbReference type="Proteomes" id="UP000180254">
    <property type="component" value="Unassembled WGS sequence"/>
</dbReference>
<dbReference type="InterPro" id="IPR055173">
    <property type="entry name" value="NrdR-like_N"/>
</dbReference>
<keyword evidence="8" id="KW-0479">Metal-binding</keyword>
<evidence type="ECO:0000256" key="5">
    <source>
        <dbReference type="ARBA" id="ARBA00023015"/>
    </source>
</evidence>
<evidence type="ECO:0000256" key="7">
    <source>
        <dbReference type="ARBA" id="ARBA00023163"/>
    </source>
</evidence>
<evidence type="ECO:0000256" key="6">
    <source>
        <dbReference type="ARBA" id="ARBA00023125"/>
    </source>
</evidence>
<dbReference type="PROSITE" id="PS51161">
    <property type="entry name" value="ATP_CONE"/>
    <property type="match status" value="1"/>
</dbReference>
<evidence type="ECO:0000313" key="10">
    <source>
        <dbReference type="EMBL" id="OHW63024.1"/>
    </source>
</evidence>
<evidence type="ECO:0000259" key="9">
    <source>
        <dbReference type="PROSITE" id="PS51161"/>
    </source>
</evidence>
<comment type="similarity">
    <text evidence="8">Belongs to the NrdR family.</text>
</comment>
<evidence type="ECO:0000256" key="8">
    <source>
        <dbReference type="HAMAP-Rule" id="MF_00440"/>
    </source>
</evidence>
<dbReference type="PANTHER" id="PTHR30455">
    <property type="entry name" value="TRANSCRIPTIONAL REPRESSOR NRDR"/>
    <property type="match status" value="1"/>
</dbReference>
<evidence type="ECO:0000256" key="3">
    <source>
        <dbReference type="ARBA" id="ARBA00022833"/>
    </source>
</evidence>
<keyword evidence="5 8" id="KW-0805">Transcription regulation</keyword>
<keyword evidence="1 8" id="KW-0678">Repressor</keyword>
<feature type="zinc finger region" evidence="8">
    <location>
        <begin position="3"/>
        <end position="34"/>
    </location>
</feature>
<dbReference type="RefSeq" id="WP_071061927.1">
    <property type="nucleotide sequence ID" value="NZ_MKIE01000002.1"/>
</dbReference>
<comment type="caution">
    <text evidence="10">The sequence shown here is derived from an EMBL/GenBank/DDBJ whole genome shotgun (WGS) entry which is preliminary data.</text>
</comment>
<keyword evidence="2 8" id="KW-0547">Nucleotide-binding</keyword>
<name>A0A1S1V941_9FIRM</name>
<dbReference type="Pfam" id="PF03477">
    <property type="entry name" value="ATP-cone"/>
    <property type="match status" value="1"/>
</dbReference>
<keyword evidence="3 8" id="KW-0862">Zinc</keyword>
<dbReference type="GO" id="GO:0005524">
    <property type="term" value="F:ATP binding"/>
    <property type="evidence" value="ECO:0007669"/>
    <property type="project" value="UniProtKB-UniRule"/>
</dbReference>
<keyword evidence="11" id="KW-1185">Reference proteome</keyword>
<keyword evidence="4 8" id="KW-0067">ATP-binding</keyword>
<dbReference type="GO" id="GO:0003677">
    <property type="term" value="F:DNA binding"/>
    <property type="evidence" value="ECO:0007669"/>
    <property type="project" value="UniProtKB-KW"/>
</dbReference>
<dbReference type="AlphaFoldDB" id="A0A1S1V941"/>
<dbReference type="Pfam" id="PF22811">
    <property type="entry name" value="Zn_ribbon_NrdR"/>
    <property type="match status" value="1"/>
</dbReference>
<dbReference type="EMBL" id="MKIE01000002">
    <property type="protein sequence ID" value="OHW63024.1"/>
    <property type="molecule type" value="Genomic_DNA"/>
</dbReference>
<dbReference type="GO" id="GO:0008270">
    <property type="term" value="F:zinc ion binding"/>
    <property type="evidence" value="ECO:0007669"/>
    <property type="project" value="UniProtKB-UniRule"/>
</dbReference>
<keyword evidence="8" id="KW-0863">Zinc-finger</keyword>
<dbReference type="NCBIfam" id="TIGR00244">
    <property type="entry name" value="transcriptional regulator NrdR"/>
    <property type="match status" value="1"/>
</dbReference>